<keyword evidence="2" id="KW-1185">Reference proteome</keyword>
<organism evidence="1 2">
    <name type="scientific">Stylosanthes scabra</name>
    <dbReference type="NCBI Taxonomy" id="79078"/>
    <lineage>
        <taxon>Eukaryota</taxon>
        <taxon>Viridiplantae</taxon>
        <taxon>Streptophyta</taxon>
        <taxon>Embryophyta</taxon>
        <taxon>Tracheophyta</taxon>
        <taxon>Spermatophyta</taxon>
        <taxon>Magnoliopsida</taxon>
        <taxon>eudicotyledons</taxon>
        <taxon>Gunneridae</taxon>
        <taxon>Pentapetalae</taxon>
        <taxon>rosids</taxon>
        <taxon>fabids</taxon>
        <taxon>Fabales</taxon>
        <taxon>Fabaceae</taxon>
        <taxon>Papilionoideae</taxon>
        <taxon>50 kb inversion clade</taxon>
        <taxon>dalbergioids sensu lato</taxon>
        <taxon>Dalbergieae</taxon>
        <taxon>Pterocarpus clade</taxon>
        <taxon>Stylosanthes</taxon>
    </lineage>
</organism>
<evidence type="ECO:0008006" key="3">
    <source>
        <dbReference type="Google" id="ProtNLM"/>
    </source>
</evidence>
<name>A0ABU6QIG0_9FABA</name>
<sequence length="120" mass="13881">MAEIPIPTPPRQPGVLAAAARSKDIQRKNADGWHIATTSRILHAWRNSHDMIPPEILMPYFREAGFGHDVMLTDFYFEQTLLSAFLEKWRPETLMNSFFMMENILELRGSLTYFHTIASE</sequence>
<evidence type="ECO:0000313" key="2">
    <source>
        <dbReference type="Proteomes" id="UP001341840"/>
    </source>
</evidence>
<proteinExistence type="predicted"/>
<comment type="caution">
    <text evidence="1">The sequence shown here is derived from an EMBL/GenBank/DDBJ whole genome shotgun (WGS) entry which is preliminary data.</text>
</comment>
<dbReference type="Proteomes" id="UP001341840">
    <property type="component" value="Unassembled WGS sequence"/>
</dbReference>
<dbReference type="EMBL" id="JASCZI010000405">
    <property type="protein sequence ID" value="MED6111618.1"/>
    <property type="molecule type" value="Genomic_DNA"/>
</dbReference>
<reference evidence="1 2" key="1">
    <citation type="journal article" date="2023" name="Plants (Basel)">
        <title>Bridging the Gap: Combining Genomics and Transcriptomics Approaches to Understand Stylosanthes scabra, an Orphan Legume from the Brazilian Caatinga.</title>
        <authorList>
            <person name="Ferreira-Neto J.R.C."/>
            <person name="da Silva M.D."/>
            <person name="Binneck E."/>
            <person name="de Melo N.F."/>
            <person name="da Silva R.H."/>
            <person name="de Melo A.L.T.M."/>
            <person name="Pandolfi V."/>
            <person name="Bustamante F.O."/>
            <person name="Brasileiro-Vidal A.C."/>
            <person name="Benko-Iseppon A.M."/>
        </authorList>
    </citation>
    <scope>NUCLEOTIDE SEQUENCE [LARGE SCALE GENOMIC DNA]</scope>
    <source>
        <tissue evidence="1">Leaves</tissue>
    </source>
</reference>
<evidence type="ECO:0000313" key="1">
    <source>
        <dbReference type="EMBL" id="MED6111618.1"/>
    </source>
</evidence>
<accession>A0ABU6QIG0</accession>
<protein>
    <recommendedName>
        <fullName evidence="3">Aminotransferase-like plant mobile domain-containing protein</fullName>
    </recommendedName>
</protein>
<gene>
    <name evidence="1" type="ORF">PIB30_053864</name>
</gene>